<evidence type="ECO:0000313" key="4">
    <source>
        <dbReference type="Proteomes" id="UP000887568"/>
    </source>
</evidence>
<evidence type="ECO:0000313" key="3">
    <source>
        <dbReference type="EnsemblMetazoa" id="XP_038052000.1"/>
    </source>
</evidence>
<dbReference type="Proteomes" id="UP000887568">
    <property type="component" value="Unplaced"/>
</dbReference>
<dbReference type="AlphaFoldDB" id="A0A913ZLM4"/>
<feature type="compositionally biased region" description="Polar residues" evidence="1">
    <location>
        <begin position="113"/>
        <end position="131"/>
    </location>
</feature>
<feature type="compositionally biased region" description="Basic and acidic residues" evidence="1">
    <location>
        <begin position="141"/>
        <end position="165"/>
    </location>
</feature>
<feature type="compositionally biased region" description="Polar residues" evidence="1">
    <location>
        <begin position="36"/>
        <end position="48"/>
    </location>
</feature>
<dbReference type="OMA" id="EKRFCVI"/>
<protein>
    <recommendedName>
        <fullName evidence="2">Death domain-containing protein</fullName>
    </recommendedName>
</protein>
<dbReference type="Gene3D" id="1.10.533.10">
    <property type="entry name" value="Death Domain, Fas"/>
    <property type="match status" value="1"/>
</dbReference>
<evidence type="ECO:0000259" key="2">
    <source>
        <dbReference type="PROSITE" id="PS50017"/>
    </source>
</evidence>
<dbReference type="GO" id="GO:0007165">
    <property type="term" value="P:signal transduction"/>
    <property type="evidence" value="ECO:0007669"/>
    <property type="project" value="InterPro"/>
</dbReference>
<dbReference type="InterPro" id="IPR000157">
    <property type="entry name" value="TIR_dom"/>
</dbReference>
<dbReference type="Gene3D" id="3.40.50.10140">
    <property type="entry name" value="Toll/interleukin-1 receptor homology (TIR) domain"/>
    <property type="match status" value="1"/>
</dbReference>
<dbReference type="SUPFAM" id="SSF47986">
    <property type="entry name" value="DEATH domain"/>
    <property type="match status" value="1"/>
</dbReference>
<dbReference type="EnsemblMetazoa" id="XM_038196072.1">
    <property type="protein sequence ID" value="XP_038052000.1"/>
    <property type="gene ID" value="LOC119724827"/>
</dbReference>
<feature type="region of interest" description="Disordered" evidence="1">
    <location>
        <begin position="187"/>
        <end position="259"/>
    </location>
</feature>
<dbReference type="InterPro" id="IPR035897">
    <property type="entry name" value="Toll_tir_struct_dom_sf"/>
</dbReference>
<dbReference type="Pfam" id="PF00531">
    <property type="entry name" value="Death"/>
    <property type="match status" value="1"/>
</dbReference>
<organism evidence="3 4">
    <name type="scientific">Patiria miniata</name>
    <name type="common">Bat star</name>
    <name type="synonym">Asterina miniata</name>
    <dbReference type="NCBI Taxonomy" id="46514"/>
    <lineage>
        <taxon>Eukaryota</taxon>
        <taxon>Metazoa</taxon>
        <taxon>Echinodermata</taxon>
        <taxon>Eleutherozoa</taxon>
        <taxon>Asterozoa</taxon>
        <taxon>Asteroidea</taxon>
        <taxon>Valvatacea</taxon>
        <taxon>Valvatida</taxon>
        <taxon>Asterinidae</taxon>
        <taxon>Patiria</taxon>
    </lineage>
</organism>
<reference evidence="3" key="1">
    <citation type="submission" date="2022-11" db="UniProtKB">
        <authorList>
            <consortium name="EnsemblMetazoa"/>
        </authorList>
    </citation>
    <scope>IDENTIFICATION</scope>
</reference>
<keyword evidence="4" id="KW-1185">Reference proteome</keyword>
<evidence type="ECO:0000256" key="1">
    <source>
        <dbReference type="SAM" id="MobiDB-lite"/>
    </source>
</evidence>
<name>A0A913ZLM4_PATMI</name>
<feature type="compositionally biased region" description="Basic and acidic residues" evidence="1">
    <location>
        <begin position="7"/>
        <end position="17"/>
    </location>
</feature>
<dbReference type="Pfam" id="PF13676">
    <property type="entry name" value="TIR_2"/>
    <property type="match status" value="1"/>
</dbReference>
<sequence length="587" mass="65479">MANLTDDVARLQLKESMLDGPKGRYPPDGMEMKPTCMSQANSGCYSRTESLDVETDAVPSNEDVGQALDMRDQLGITQEMPEKSTEEDIPVKDKEMPDLITSSKEPDLRNDTKTAISPNRENPEQQQTKPSTVLPEGQLARVEDRNHTQCSDERMRANKTGDSHTDTGQAPVDDIDVAKVHISDHPAVPAAPCSRDIQDGTTASQPNSKPATSPKKRTMAPVFSSHQAPTAPHTSTPPQETNTLTSEHRSQVSHSVPPVSEDIGEVTTAAQPDSQSTIQGKLNMAAAASSSPLPYHQSARNMATSPHTPTQETIPWEEEHFDVLLLHSEHDTHHVEKFMEYAKRYSWKVTSPDEFPANLLKQIGFNSAFERSSFTVLLLSGNFLKDCWCEMRYQTALVQSIENPEKRFCVIPIKCQDHFKMPMELSVLTGVYLKAANCEKILKNTIRIERRIQREKMAASAHQGVSEVETAGLSLDELYNRKRPELNPGQSASHVFLSDETFRQICVRLDERNALGRDWRLVAEKMGFKASSIEALKVEKSPAAQILECFCQLKTVQGKSRKDILEILRKILSDIQRADVADILTHM</sequence>
<dbReference type="GeneID" id="119724827"/>
<feature type="compositionally biased region" description="Basic and acidic residues" evidence="1">
    <location>
        <begin position="80"/>
        <end position="97"/>
    </location>
</feature>
<accession>A0A913ZLM4</accession>
<dbReference type="InterPro" id="IPR011029">
    <property type="entry name" value="DEATH-like_dom_sf"/>
</dbReference>
<dbReference type="InterPro" id="IPR000488">
    <property type="entry name" value="Death_dom"/>
</dbReference>
<proteinExistence type="predicted"/>
<feature type="region of interest" description="Disordered" evidence="1">
    <location>
        <begin position="1"/>
        <end position="171"/>
    </location>
</feature>
<dbReference type="OrthoDB" id="9906976at2759"/>
<dbReference type="RefSeq" id="XP_038052000.1">
    <property type="nucleotide sequence ID" value="XM_038196072.1"/>
</dbReference>
<feature type="compositionally biased region" description="Polar residues" evidence="1">
    <location>
        <begin position="224"/>
        <end position="245"/>
    </location>
</feature>
<feature type="compositionally biased region" description="Polar residues" evidence="1">
    <location>
        <begin position="199"/>
        <end position="211"/>
    </location>
</feature>
<feature type="domain" description="Death" evidence="2">
    <location>
        <begin position="513"/>
        <end position="587"/>
    </location>
</feature>
<dbReference type="SUPFAM" id="SSF52200">
    <property type="entry name" value="Toll/Interleukin receptor TIR domain"/>
    <property type="match status" value="1"/>
</dbReference>
<dbReference type="PROSITE" id="PS50017">
    <property type="entry name" value="DEATH_DOMAIN"/>
    <property type="match status" value="1"/>
</dbReference>